<feature type="transmembrane region" description="Helical" evidence="1">
    <location>
        <begin position="50"/>
        <end position="70"/>
    </location>
</feature>
<keyword evidence="4" id="KW-1185">Reference proteome</keyword>
<sequence length="72" mass="7748">MGEMDLSPKNKIIATYSNCGFANPGSVGIMLSTLGAFIPNKREDLTRLVFRALLGGCFVCFMTACISGLWTP</sequence>
<dbReference type="InterPro" id="IPR011657">
    <property type="entry name" value="CNT_C_dom"/>
</dbReference>
<dbReference type="EMBL" id="JALNTZ010000005">
    <property type="protein sequence ID" value="KAJ3652466.1"/>
    <property type="molecule type" value="Genomic_DNA"/>
</dbReference>
<keyword evidence="1" id="KW-0812">Transmembrane</keyword>
<proteinExistence type="predicted"/>
<dbReference type="GO" id="GO:0005415">
    <property type="term" value="F:nucleoside:sodium symporter activity"/>
    <property type="evidence" value="ECO:0007669"/>
    <property type="project" value="TreeGrafter"/>
</dbReference>
<keyword evidence="1" id="KW-0472">Membrane</keyword>
<dbReference type="AlphaFoldDB" id="A0AA38IDU3"/>
<organism evidence="3 4">
    <name type="scientific">Zophobas morio</name>
    <dbReference type="NCBI Taxonomy" id="2755281"/>
    <lineage>
        <taxon>Eukaryota</taxon>
        <taxon>Metazoa</taxon>
        <taxon>Ecdysozoa</taxon>
        <taxon>Arthropoda</taxon>
        <taxon>Hexapoda</taxon>
        <taxon>Insecta</taxon>
        <taxon>Pterygota</taxon>
        <taxon>Neoptera</taxon>
        <taxon>Endopterygota</taxon>
        <taxon>Coleoptera</taxon>
        <taxon>Polyphaga</taxon>
        <taxon>Cucujiformia</taxon>
        <taxon>Tenebrionidae</taxon>
        <taxon>Zophobas</taxon>
    </lineage>
</organism>
<dbReference type="PANTHER" id="PTHR10590:SF4">
    <property type="entry name" value="SOLUTE CARRIER FAMILY 28 MEMBER 3"/>
    <property type="match status" value="1"/>
</dbReference>
<name>A0AA38IDU3_9CUCU</name>
<dbReference type="InterPro" id="IPR008276">
    <property type="entry name" value="C_nuclsd_transpt"/>
</dbReference>
<evidence type="ECO:0000313" key="4">
    <source>
        <dbReference type="Proteomes" id="UP001168821"/>
    </source>
</evidence>
<evidence type="ECO:0000259" key="2">
    <source>
        <dbReference type="Pfam" id="PF07662"/>
    </source>
</evidence>
<dbReference type="PANTHER" id="PTHR10590">
    <property type="entry name" value="SODIUM/NUCLEOSIDE COTRANSPORTER"/>
    <property type="match status" value="1"/>
</dbReference>
<reference evidence="3" key="1">
    <citation type="journal article" date="2023" name="G3 (Bethesda)">
        <title>Whole genome assemblies of Zophobas morio and Tenebrio molitor.</title>
        <authorList>
            <person name="Kaur S."/>
            <person name="Stinson S.A."/>
            <person name="diCenzo G.C."/>
        </authorList>
    </citation>
    <scope>NUCLEOTIDE SEQUENCE</scope>
    <source>
        <strain evidence="3">QUZm001</strain>
    </source>
</reference>
<comment type="caution">
    <text evidence="3">The sequence shown here is derived from an EMBL/GenBank/DDBJ whole genome shotgun (WGS) entry which is preliminary data.</text>
</comment>
<dbReference type="Pfam" id="PF07662">
    <property type="entry name" value="Nucleos_tra2_C"/>
    <property type="match status" value="1"/>
</dbReference>
<feature type="domain" description="Concentrative nucleoside transporter C-terminal" evidence="2">
    <location>
        <begin position="4"/>
        <end position="68"/>
    </location>
</feature>
<evidence type="ECO:0000256" key="1">
    <source>
        <dbReference type="SAM" id="Phobius"/>
    </source>
</evidence>
<keyword evidence="1" id="KW-1133">Transmembrane helix</keyword>
<evidence type="ECO:0000313" key="3">
    <source>
        <dbReference type="EMBL" id="KAJ3652466.1"/>
    </source>
</evidence>
<feature type="transmembrane region" description="Helical" evidence="1">
    <location>
        <begin position="20"/>
        <end position="38"/>
    </location>
</feature>
<gene>
    <name evidence="3" type="ORF">Zmor_018427</name>
</gene>
<protein>
    <recommendedName>
        <fullName evidence="2">Concentrative nucleoside transporter C-terminal domain-containing protein</fullName>
    </recommendedName>
</protein>
<accession>A0AA38IDU3</accession>
<dbReference type="GO" id="GO:0005886">
    <property type="term" value="C:plasma membrane"/>
    <property type="evidence" value="ECO:0007669"/>
    <property type="project" value="TreeGrafter"/>
</dbReference>
<dbReference type="Proteomes" id="UP001168821">
    <property type="component" value="Unassembled WGS sequence"/>
</dbReference>